<name>A0A078S2V0_BACUN</name>
<dbReference type="PANTHER" id="PTHR30255:SF2">
    <property type="entry name" value="SINGLE-STRANDED-DNA-SPECIFIC EXONUCLEASE RECJ"/>
    <property type="match status" value="1"/>
</dbReference>
<keyword evidence="1" id="KW-0378">Hydrolase</keyword>
<dbReference type="GO" id="GO:0016787">
    <property type="term" value="F:hydrolase activity"/>
    <property type="evidence" value="ECO:0007669"/>
    <property type="project" value="UniProtKB-KW"/>
</dbReference>
<feature type="domain" description="DHHA1" evidence="2">
    <location>
        <begin position="115"/>
        <end position="206"/>
    </location>
</feature>
<accession>A0A078S2V0</accession>
<dbReference type="Gene3D" id="3.10.310.30">
    <property type="match status" value="1"/>
</dbReference>
<dbReference type="InterPro" id="IPR041122">
    <property type="entry name" value="RecJ_OB"/>
</dbReference>
<dbReference type="Proteomes" id="UP000028013">
    <property type="component" value="Unassembled WGS sequence"/>
</dbReference>
<evidence type="ECO:0000313" key="4">
    <source>
        <dbReference type="EMBL" id="KDS54238.1"/>
    </source>
</evidence>
<dbReference type="Gene3D" id="3.90.1640.30">
    <property type="match status" value="1"/>
</dbReference>
<organism evidence="4 5">
    <name type="scientific">Bacteroides uniformis str. 3978 T3 ii</name>
    <dbReference type="NCBI Taxonomy" id="1339349"/>
    <lineage>
        <taxon>Bacteria</taxon>
        <taxon>Pseudomonadati</taxon>
        <taxon>Bacteroidota</taxon>
        <taxon>Bacteroidia</taxon>
        <taxon>Bacteroidales</taxon>
        <taxon>Bacteroidaceae</taxon>
        <taxon>Bacteroides</taxon>
    </lineage>
</organism>
<evidence type="ECO:0000259" key="3">
    <source>
        <dbReference type="Pfam" id="PF17768"/>
    </source>
</evidence>
<dbReference type="InterPro" id="IPR003156">
    <property type="entry name" value="DHHA1_dom"/>
</dbReference>
<evidence type="ECO:0000313" key="5">
    <source>
        <dbReference type="Proteomes" id="UP000028013"/>
    </source>
</evidence>
<dbReference type="AlphaFoldDB" id="A0A078S2V0"/>
<protein>
    <submittedName>
        <fullName evidence="4">DHHA1 domain protein</fullName>
    </submittedName>
</protein>
<sequence>MGENRILAYHGLKQLNSNPSVGLKAIIDVCGLTDKDITVSDIVFKIGPRINASGRIQNGKEAVDLLTEKDFSLALEKAGQINQYNETRKDLDKTMTEEANKIVADLDGLADRRSIVLYNEDWHKGVIGIVASRLTEIYYRPAVVLTRTDDMATGSARSVSGFDVYKAIEYCRDLLENFGGHTYAAGLSMKVENVPAFIERFEEFVSQNILPEQTCAVIDINAEIDFRDITPKFFSDLKKFNPFGPDNAKPIFCTHNVYDYGTSKVVGRDQEHIKLELVDNKSNNVMNGIAFGQSSHVRFIKTKRSFDICYSIEENTHKRGEVQLQIEDIKPN</sequence>
<dbReference type="Pfam" id="PF17768">
    <property type="entry name" value="RecJ_OB"/>
    <property type="match status" value="1"/>
</dbReference>
<dbReference type="PATRIC" id="fig|1339349.3.peg.1162"/>
<proteinExistence type="predicted"/>
<dbReference type="GO" id="GO:0003676">
    <property type="term" value="F:nucleic acid binding"/>
    <property type="evidence" value="ECO:0007669"/>
    <property type="project" value="InterPro"/>
</dbReference>
<dbReference type="Pfam" id="PF02272">
    <property type="entry name" value="DHHA1"/>
    <property type="match status" value="1"/>
</dbReference>
<evidence type="ECO:0000256" key="1">
    <source>
        <dbReference type="ARBA" id="ARBA00022801"/>
    </source>
</evidence>
<feature type="domain" description="RecJ OB" evidence="3">
    <location>
        <begin position="220"/>
        <end position="328"/>
    </location>
</feature>
<dbReference type="EMBL" id="JNHN01000133">
    <property type="protein sequence ID" value="KDS54238.1"/>
    <property type="molecule type" value="Genomic_DNA"/>
</dbReference>
<evidence type="ECO:0000259" key="2">
    <source>
        <dbReference type="Pfam" id="PF02272"/>
    </source>
</evidence>
<dbReference type="InterPro" id="IPR051673">
    <property type="entry name" value="SSDNA_exonuclease_RecJ"/>
</dbReference>
<reference evidence="4 5" key="1">
    <citation type="submission" date="2014-04" db="EMBL/GenBank/DDBJ databases">
        <authorList>
            <person name="Sears C."/>
            <person name="Carroll K."/>
            <person name="Sack B.R."/>
            <person name="Qadri F."/>
            <person name="Myers L.L."/>
            <person name="Chung G.-T."/>
            <person name="Escheverria P."/>
            <person name="Fraser C.M."/>
            <person name="Sadzewicz L."/>
            <person name="Shefchek K.A."/>
            <person name="Tallon L."/>
            <person name="Das S.P."/>
            <person name="Daugherty S."/>
            <person name="Mongodin E.F."/>
        </authorList>
    </citation>
    <scope>NUCLEOTIDE SEQUENCE [LARGE SCALE GENOMIC DNA]</scope>
    <source>
        <strain evidence="4 5">3978 T3 ii</strain>
    </source>
</reference>
<dbReference type="PANTHER" id="PTHR30255">
    <property type="entry name" value="SINGLE-STRANDED-DNA-SPECIFIC EXONUCLEASE RECJ"/>
    <property type="match status" value="1"/>
</dbReference>
<gene>
    <name evidence="4" type="ORF">M094_4392</name>
</gene>
<comment type="caution">
    <text evidence="4">The sequence shown here is derived from an EMBL/GenBank/DDBJ whole genome shotgun (WGS) entry which is preliminary data.</text>
</comment>
<dbReference type="SUPFAM" id="SSF64182">
    <property type="entry name" value="DHH phosphoesterases"/>
    <property type="match status" value="1"/>
</dbReference>
<dbReference type="InterPro" id="IPR038763">
    <property type="entry name" value="DHH_sf"/>
</dbReference>